<sequence>MDQRSKTKRIKGETIKKSILQNVPYVNYKGNLCQPKPYGMDCRCRAKCIPVQVSEEVWDEIYKKFTSFITKNEQDTYLQCLMTLQPVSRKRTRNSNTSKLPNIPVQDIFYYRQLSLSLFNVHSLGSGKSRLYLYHQGIARKSPDEVTSFISDYIHEVIPPQVKHLHIFADACGGQNRNNTLVRLCLALVATKRF</sequence>
<accession>A0A9N9R427</accession>
<dbReference type="PANTHER" id="PTHR34415">
    <property type="entry name" value="INTEGRASE CATALYTIC DOMAIN-CONTAINING PROTEIN"/>
    <property type="match status" value="1"/>
</dbReference>
<dbReference type="PANTHER" id="PTHR34415:SF1">
    <property type="entry name" value="INTEGRASE CATALYTIC DOMAIN-CONTAINING PROTEIN"/>
    <property type="match status" value="1"/>
</dbReference>
<dbReference type="Proteomes" id="UP001153714">
    <property type="component" value="Chromosome 20"/>
</dbReference>
<protein>
    <submittedName>
        <fullName evidence="1">Uncharacterized protein</fullName>
    </submittedName>
</protein>
<keyword evidence="2" id="KW-1185">Reference proteome</keyword>
<proteinExistence type="predicted"/>
<dbReference type="OrthoDB" id="6284373at2759"/>
<reference evidence="1" key="1">
    <citation type="submission" date="2021-12" db="EMBL/GenBank/DDBJ databases">
        <authorList>
            <person name="King R."/>
        </authorList>
    </citation>
    <scope>NUCLEOTIDE SEQUENCE</scope>
</reference>
<evidence type="ECO:0000313" key="1">
    <source>
        <dbReference type="EMBL" id="CAG9789629.1"/>
    </source>
</evidence>
<reference evidence="1" key="2">
    <citation type="submission" date="2022-10" db="EMBL/GenBank/DDBJ databases">
        <authorList>
            <consortium name="ENA_rothamsted_submissions"/>
            <consortium name="culmorum"/>
            <person name="King R."/>
        </authorList>
    </citation>
    <scope>NUCLEOTIDE SEQUENCE</scope>
</reference>
<evidence type="ECO:0000313" key="2">
    <source>
        <dbReference type="Proteomes" id="UP001153714"/>
    </source>
</evidence>
<gene>
    <name evidence="1" type="ORF">DIATSA_LOCUS7348</name>
</gene>
<name>A0A9N9R427_9NEOP</name>
<dbReference type="EMBL" id="OU893351">
    <property type="protein sequence ID" value="CAG9789629.1"/>
    <property type="molecule type" value="Genomic_DNA"/>
</dbReference>
<dbReference type="AlphaFoldDB" id="A0A9N9R427"/>
<organism evidence="1 2">
    <name type="scientific">Diatraea saccharalis</name>
    <name type="common">sugarcane borer</name>
    <dbReference type="NCBI Taxonomy" id="40085"/>
    <lineage>
        <taxon>Eukaryota</taxon>
        <taxon>Metazoa</taxon>
        <taxon>Ecdysozoa</taxon>
        <taxon>Arthropoda</taxon>
        <taxon>Hexapoda</taxon>
        <taxon>Insecta</taxon>
        <taxon>Pterygota</taxon>
        <taxon>Neoptera</taxon>
        <taxon>Endopterygota</taxon>
        <taxon>Lepidoptera</taxon>
        <taxon>Glossata</taxon>
        <taxon>Ditrysia</taxon>
        <taxon>Pyraloidea</taxon>
        <taxon>Crambidae</taxon>
        <taxon>Crambinae</taxon>
        <taxon>Diatraea</taxon>
    </lineage>
</organism>